<gene>
    <name evidence="1" type="ORF">BAU18_002824</name>
</gene>
<organism evidence="1 2">
    <name type="scientific">Enterococcus diestrammenae</name>
    <dbReference type="NCBI Taxonomy" id="1155073"/>
    <lineage>
        <taxon>Bacteria</taxon>
        <taxon>Bacillati</taxon>
        <taxon>Bacillota</taxon>
        <taxon>Bacilli</taxon>
        <taxon>Lactobacillales</taxon>
        <taxon>Enterococcaceae</taxon>
        <taxon>Enterococcus</taxon>
    </lineage>
</organism>
<dbReference type="SFLD" id="SFLDS00003">
    <property type="entry name" value="Haloacid_Dehalogenase"/>
    <property type="match status" value="1"/>
</dbReference>
<keyword evidence="2" id="KW-1185">Reference proteome</keyword>
<dbReference type="Gene3D" id="3.30.1240.10">
    <property type="match status" value="1"/>
</dbReference>
<sequence length="258" mass="28373">MKRKLIAFDIDGTLLGTDKKALDSTREALVQLKEAGHLVTVATGRSRYLARDVIRDLDFENYIVCNGSAAFLSHNQVFKHLLDANELDRLVTTANQQGIDTAFIEMDRARRLTSNNVGAMAQAMMSFGAGVPEFDDQFPEEQEVYQALAFFGAEYQGQFEAAFPLFRFVRWHENCVDVVPQNGSKAATIQFLAERVGIAPQDIIAFGDGNNDKEMLSQAGVGVAMGNAASDVQSQADMVTADCDHDGIWKALKTLELI</sequence>
<dbReference type="Pfam" id="PF08282">
    <property type="entry name" value="Hydrolase_3"/>
    <property type="match status" value="1"/>
</dbReference>
<dbReference type="PANTHER" id="PTHR10000">
    <property type="entry name" value="PHOSPHOSERINE PHOSPHATASE"/>
    <property type="match status" value="1"/>
</dbReference>
<dbReference type="SUPFAM" id="SSF56784">
    <property type="entry name" value="HAD-like"/>
    <property type="match status" value="1"/>
</dbReference>
<evidence type="ECO:0000313" key="1">
    <source>
        <dbReference type="EMBL" id="MEO1783205.1"/>
    </source>
</evidence>
<dbReference type="PANTHER" id="PTHR10000:SF25">
    <property type="entry name" value="PHOSPHATASE YKRA-RELATED"/>
    <property type="match status" value="1"/>
</dbReference>
<evidence type="ECO:0008006" key="3">
    <source>
        <dbReference type="Google" id="ProtNLM"/>
    </source>
</evidence>
<reference evidence="1" key="2">
    <citation type="submission" date="2024-02" db="EMBL/GenBank/DDBJ databases">
        <title>The Genome Sequence of Enterococcus diestrammenae JM9A.</title>
        <authorList>
            <person name="Earl A."/>
            <person name="Manson A."/>
            <person name="Gilmore M."/>
            <person name="Sanders J."/>
            <person name="Shea T."/>
            <person name="Howe W."/>
            <person name="Livny J."/>
            <person name="Cuomo C."/>
            <person name="Neafsey D."/>
            <person name="Birren B."/>
        </authorList>
    </citation>
    <scope>NUCLEOTIDE SEQUENCE</scope>
    <source>
        <strain evidence="1">JM9A</strain>
    </source>
</reference>
<proteinExistence type="predicted"/>
<dbReference type="Proteomes" id="UP001429357">
    <property type="component" value="Unassembled WGS sequence"/>
</dbReference>
<dbReference type="NCBIfam" id="TIGR01484">
    <property type="entry name" value="HAD-SF-IIB"/>
    <property type="match status" value="1"/>
</dbReference>
<comment type="caution">
    <text evidence="1">The sequence shown here is derived from an EMBL/GenBank/DDBJ whole genome shotgun (WGS) entry which is preliminary data.</text>
</comment>
<dbReference type="InterPro" id="IPR023214">
    <property type="entry name" value="HAD_sf"/>
</dbReference>
<accession>A0ABV0F5M1</accession>
<reference evidence="1" key="1">
    <citation type="submission" date="2016-06" db="EMBL/GenBank/DDBJ databases">
        <authorList>
            <person name="Van Tyne D."/>
        </authorList>
    </citation>
    <scope>NUCLEOTIDE SEQUENCE</scope>
    <source>
        <strain evidence="1">JM9A</strain>
    </source>
</reference>
<dbReference type="InterPro" id="IPR000150">
    <property type="entry name" value="Cof"/>
</dbReference>
<dbReference type="SFLD" id="SFLDG01140">
    <property type="entry name" value="C2.B:_Phosphomannomutase_and_P"/>
    <property type="match status" value="1"/>
</dbReference>
<evidence type="ECO:0000313" key="2">
    <source>
        <dbReference type="Proteomes" id="UP001429357"/>
    </source>
</evidence>
<dbReference type="InterPro" id="IPR006379">
    <property type="entry name" value="HAD-SF_hydro_IIB"/>
</dbReference>
<protein>
    <recommendedName>
        <fullName evidence="3">HAD superfamily hydrolase</fullName>
    </recommendedName>
</protein>
<dbReference type="PROSITE" id="PS01229">
    <property type="entry name" value="COF_2"/>
    <property type="match status" value="1"/>
</dbReference>
<dbReference type="Gene3D" id="3.40.50.1000">
    <property type="entry name" value="HAD superfamily/HAD-like"/>
    <property type="match status" value="1"/>
</dbReference>
<dbReference type="NCBIfam" id="TIGR00099">
    <property type="entry name" value="Cof-subfamily"/>
    <property type="match status" value="1"/>
</dbReference>
<dbReference type="EMBL" id="MAEI02000001">
    <property type="protein sequence ID" value="MEO1783205.1"/>
    <property type="molecule type" value="Genomic_DNA"/>
</dbReference>
<dbReference type="InterPro" id="IPR036412">
    <property type="entry name" value="HAD-like_sf"/>
</dbReference>
<dbReference type="RefSeq" id="WP_161870115.1">
    <property type="nucleotide sequence ID" value="NZ_JAQFAM010000001.1"/>
</dbReference>
<name>A0ABV0F5M1_9ENTE</name>